<gene>
    <name evidence="7" type="ORF">GA0070610_2025</name>
</gene>
<dbReference type="GeneID" id="95801843"/>
<dbReference type="AlphaFoldDB" id="A0A1C5G894"/>
<dbReference type="Gene3D" id="3.30.559.10">
    <property type="entry name" value="Chloramphenicol acetyltransferase-like domain"/>
    <property type="match status" value="1"/>
</dbReference>
<dbReference type="InterPro" id="IPR020845">
    <property type="entry name" value="AMP-binding_CS"/>
</dbReference>
<feature type="region of interest" description="Disordered" evidence="4">
    <location>
        <begin position="906"/>
        <end position="925"/>
    </location>
</feature>
<dbReference type="GO" id="GO:0005829">
    <property type="term" value="C:cytosol"/>
    <property type="evidence" value="ECO:0007669"/>
    <property type="project" value="TreeGrafter"/>
</dbReference>
<dbReference type="Pfam" id="PF00668">
    <property type="entry name" value="Condensation"/>
    <property type="match status" value="1"/>
</dbReference>
<evidence type="ECO:0000259" key="5">
    <source>
        <dbReference type="Pfam" id="PF00501"/>
    </source>
</evidence>
<dbReference type="Gene3D" id="3.30.300.30">
    <property type="match status" value="1"/>
</dbReference>
<dbReference type="InterPro" id="IPR000873">
    <property type="entry name" value="AMP-dep_synth/lig_dom"/>
</dbReference>
<reference evidence="7 8" key="1">
    <citation type="submission" date="2016-06" db="EMBL/GenBank/DDBJ databases">
        <authorList>
            <person name="Kjaerup R.B."/>
            <person name="Dalgaard T.S."/>
            <person name="Juul-Madsen H.R."/>
        </authorList>
    </citation>
    <scope>NUCLEOTIDE SEQUENCE [LARGE SCALE GENOMIC DNA]</scope>
    <source>
        <strain evidence="7 8">DSM 43913</strain>
    </source>
</reference>
<dbReference type="FunFam" id="3.40.50.980:FF:000001">
    <property type="entry name" value="Non-ribosomal peptide synthetase"/>
    <property type="match status" value="1"/>
</dbReference>
<sequence length="925" mass="96994">MRYPTDTTRLLDEPQRGRWLRAEAATRAGGGVSTVGLAVRIHGHLDAAVLREAAHRTVAAYPVLNTAYGLTGGEPADLGPVAHSLAFEERDLGVRPAALPTALARARRDLLAPIDPAVGPNLRLGLSRLAAHDHVLTLAAHRVVADRRSLSVLLGRLGQTHRALLSGAPVPAPPDGGAYDAAWSADGRAEERLWFWRARLAGVPERTSLPADRPGPVDAARGAHRLSVPAAALTSLRRSSQGAGPGTELLALFAVLLARYAGTTQVTMGIPVDLRTDLGQEAVGPFEDTAILCLDVPAAAALPEVLRLTRAALDDVERHGRVPYDWLLPRLRPDLPIETDPYVQVRHTPARPDPLPAVAGWRIELLDAGSTPTEGELNLVAGQEGRGVAELVYPAARFAPSTVARMARHLGNLATSAAAHPDRPVTRLDMLSADERTLILTRWARGRPPATGAARIATGTPGAPRPCLHELVERHAERTPDAVAVVDAGRSWTYAGLNAAANRTAHRLMALGVGAERPVGLCLERGAELIGAALATLKAGGAFVPLDPTHPTQRLRHILDETAVAAVITDRRSAERVRAATSAVMLLVDDDPPAAVPGEVPPGNPAGRATPESLAYVLYTSGSTGRPKGVLVSHGALVGRCGWEHDLDGPTDRLVMLQSSHVTFDAALWEIFAPLTGGGTVVTVQHGREADAAHVNDLLRRHGVTVAGFTPTLLAALLSDGAFAGVSLRRLVSGGEVLTGDLAARVLSGVDADEFHNLYGPTETCVDATGHRVTAPVRRGTGVPIGRPVPGARAYVLDRHLQPSPAGVPGELFVGGAGLARGYLGAPASTAERFVPDPYAGTPGARMYRTGDRARFRAEDGALEYLGRIDEQIKIRGIRVELGEIEAALVGHPAVTAAAVVVTGRSTAGAPPSAPNPTAPNGAPR</sequence>
<dbReference type="SUPFAM" id="SSF52777">
    <property type="entry name" value="CoA-dependent acyltransferases"/>
    <property type="match status" value="2"/>
</dbReference>
<evidence type="ECO:0000256" key="4">
    <source>
        <dbReference type="SAM" id="MobiDB-lite"/>
    </source>
</evidence>
<accession>A0A1C5G894</accession>
<dbReference type="NCBIfam" id="TIGR01733">
    <property type="entry name" value="AA-adenyl-dom"/>
    <property type="match status" value="1"/>
</dbReference>
<evidence type="ECO:0000256" key="2">
    <source>
        <dbReference type="ARBA" id="ARBA00022450"/>
    </source>
</evidence>
<evidence type="ECO:0000256" key="3">
    <source>
        <dbReference type="ARBA" id="ARBA00022553"/>
    </source>
</evidence>
<dbReference type="GO" id="GO:0031177">
    <property type="term" value="F:phosphopantetheine binding"/>
    <property type="evidence" value="ECO:0007669"/>
    <property type="project" value="TreeGrafter"/>
</dbReference>
<evidence type="ECO:0000313" key="8">
    <source>
        <dbReference type="Proteomes" id="UP000198251"/>
    </source>
</evidence>
<keyword evidence="8" id="KW-1185">Reference proteome</keyword>
<feature type="domain" description="AMP-dependent synthetase/ligase" evidence="5">
    <location>
        <begin position="473"/>
        <end position="824"/>
    </location>
</feature>
<dbReference type="InterPro" id="IPR023213">
    <property type="entry name" value="CAT-like_dom_sf"/>
</dbReference>
<dbReference type="Gene3D" id="2.30.38.10">
    <property type="entry name" value="Luciferase, Domain 3"/>
    <property type="match status" value="1"/>
</dbReference>
<comment type="cofactor">
    <cofactor evidence="1">
        <name>pantetheine 4'-phosphate</name>
        <dbReference type="ChEBI" id="CHEBI:47942"/>
    </cofactor>
</comment>
<dbReference type="InterPro" id="IPR001242">
    <property type="entry name" value="Condensation_dom"/>
</dbReference>
<dbReference type="FunFam" id="2.30.38.10:FF:000001">
    <property type="entry name" value="Non-ribosomal peptide synthetase PvdI"/>
    <property type="match status" value="1"/>
</dbReference>
<dbReference type="SUPFAM" id="SSF56801">
    <property type="entry name" value="Acetyl-CoA synthetase-like"/>
    <property type="match status" value="1"/>
</dbReference>
<dbReference type="EMBL" id="LT607733">
    <property type="protein sequence ID" value="SCG15782.1"/>
    <property type="molecule type" value="Genomic_DNA"/>
</dbReference>
<dbReference type="FunFam" id="3.40.50.12780:FF:000012">
    <property type="entry name" value="Non-ribosomal peptide synthetase"/>
    <property type="match status" value="1"/>
</dbReference>
<dbReference type="PROSITE" id="PS00455">
    <property type="entry name" value="AMP_BINDING"/>
    <property type="match status" value="1"/>
</dbReference>
<dbReference type="GO" id="GO:0008610">
    <property type="term" value="P:lipid biosynthetic process"/>
    <property type="evidence" value="ECO:0007669"/>
    <property type="project" value="UniProtKB-ARBA"/>
</dbReference>
<dbReference type="Proteomes" id="UP000198251">
    <property type="component" value="Chromosome I"/>
</dbReference>
<dbReference type="PANTHER" id="PTHR45527:SF1">
    <property type="entry name" value="FATTY ACID SYNTHASE"/>
    <property type="match status" value="1"/>
</dbReference>
<dbReference type="Gene3D" id="3.30.559.30">
    <property type="entry name" value="Nonribosomal peptide synthetase, condensation domain"/>
    <property type="match status" value="1"/>
</dbReference>
<dbReference type="GO" id="GO:0009239">
    <property type="term" value="P:enterobactin biosynthetic process"/>
    <property type="evidence" value="ECO:0007669"/>
    <property type="project" value="TreeGrafter"/>
</dbReference>
<dbReference type="PANTHER" id="PTHR45527">
    <property type="entry name" value="NONRIBOSOMAL PEPTIDE SYNTHETASE"/>
    <property type="match status" value="1"/>
</dbReference>
<dbReference type="GO" id="GO:0047527">
    <property type="term" value="F:2,3-dihydroxybenzoate-serine ligase activity"/>
    <property type="evidence" value="ECO:0007669"/>
    <property type="project" value="TreeGrafter"/>
</dbReference>
<evidence type="ECO:0000256" key="1">
    <source>
        <dbReference type="ARBA" id="ARBA00001957"/>
    </source>
</evidence>
<keyword evidence="3" id="KW-0597">Phosphoprotein</keyword>
<evidence type="ECO:0000259" key="6">
    <source>
        <dbReference type="Pfam" id="PF00668"/>
    </source>
</evidence>
<protein>
    <submittedName>
        <fullName evidence="7">Amino acid adenylation domain-containing protein</fullName>
    </submittedName>
</protein>
<dbReference type="CDD" id="cd05930">
    <property type="entry name" value="A_NRPS"/>
    <property type="match status" value="1"/>
</dbReference>
<dbReference type="Gene3D" id="3.40.50.980">
    <property type="match status" value="2"/>
</dbReference>
<organism evidence="7 8">
    <name type="scientific">Micromonospora echinofusca</name>
    <dbReference type="NCBI Taxonomy" id="47858"/>
    <lineage>
        <taxon>Bacteria</taxon>
        <taxon>Bacillati</taxon>
        <taxon>Actinomycetota</taxon>
        <taxon>Actinomycetes</taxon>
        <taxon>Micromonosporales</taxon>
        <taxon>Micromonosporaceae</taxon>
        <taxon>Micromonospora</taxon>
    </lineage>
</organism>
<proteinExistence type="predicted"/>
<dbReference type="InterPro" id="IPR045851">
    <property type="entry name" value="AMP-bd_C_sf"/>
</dbReference>
<dbReference type="GO" id="GO:0009366">
    <property type="term" value="C:enterobactin synthetase complex"/>
    <property type="evidence" value="ECO:0007669"/>
    <property type="project" value="TreeGrafter"/>
</dbReference>
<feature type="domain" description="Condensation" evidence="6">
    <location>
        <begin position="11"/>
        <end position="439"/>
    </location>
</feature>
<keyword evidence="2" id="KW-0596">Phosphopantetheine</keyword>
<dbReference type="InterPro" id="IPR010071">
    <property type="entry name" value="AA_adenyl_dom"/>
</dbReference>
<dbReference type="RefSeq" id="WP_172896509.1">
    <property type="nucleotide sequence ID" value="NZ_LT607733.1"/>
</dbReference>
<dbReference type="GO" id="GO:0043041">
    <property type="term" value="P:amino acid activation for nonribosomal peptide biosynthetic process"/>
    <property type="evidence" value="ECO:0007669"/>
    <property type="project" value="TreeGrafter"/>
</dbReference>
<name>A0A1C5G894_MICEH</name>
<evidence type="ECO:0000313" key="7">
    <source>
        <dbReference type="EMBL" id="SCG15782.1"/>
    </source>
</evidence>
<dbReference type="Pfam" id="PF00501">
    <property type="entry name" value="AMP-binding"/>
    <property type="match status" value="1"/>
</dbReference>